<reference evidence="3 4" key="1">
    <citation type="submission" date="2016-01" db="EMBL/GenBank/DDBJ databases">
        <authorList>
            <person name="Oliw E.H."/>
        </authorList>
    </citation>
    <scope>NUCLEOTIDE SEQUENCE [LARGE SCALE GENOMIC DNA]</scope>
    <source>
        <strain evidence="3 4">DY10</strain>
    </source>
</reference>
<accession>A0A1P9WZP1</accession>
<feature type="transmembrane region" description="Helical" evidence="2">
    <location>
        <begin position="180"/>
        <end position="201"/>
    </location>
</feature>
<dbReference type="OrthoDB" id="951684at2"/>
<feature type="transmembrane region" description="Helical" evidence="2">
    <location>
        <begin position="24"/>
        <end position="44"/>
    </location>
</feature>
<feature type="transmembrane region" description="Helical" evidence="2">
    <location>
        <begin position="129"/>
        <end position="146"/>
    </location>
</feature>
<name>A0A1P9WZP1_9BACT</name>
<dbReference type="EMBL" id="CP014263">
    <property type="protein sequence ID" value="AQG80849.1"/>
    <property type="molecule type" value="Genomic_DNA"/>
</dbReference>
<feature type="transmembrane region" description="Helical" evidence="2">
    <location>
        <begin position="151"/>
        <end position="168"/>
    </location>
</feature>
<keyword evidence="4" id="KW-1185">Reference proteome</keyword>
<feature type="coiled-coil region" evidence="1">
    <location>
        <begin position="208"/>
        <end position="242"/>
    </location>
</feature>
<evidence type="ECO:0000313" key="3">
    <source>
        <dbReference type="EMBL" id="AQG80849.1"/>
    </source>
</evidence>
<keyword evidence="2" id="KW-1133">Transmembrane helix</keyword>
<evidence type="ECO:0000256" key="2">
    <source>
        <dbReference type="SAM" id="Phobius"/>
    </source>
</evidence>
<dbReference type="RefSeq" id="WP_077132285.1">
    <property type="nucleotide sequence ID" value="NZ_CP014263.1"/>
</dbReference>
<dbReference type="InterPro" id="IPR016032">
    <property type="entry name" value="Sig_transdc_resp-reg_C-effctor"/>
</dbReference>
<proteinExistence type="predicted"/>
<dbReference type="GO" id="GO:0003677">
    <property type="term" value="F:DNA binding"/>
    <property type="evidence" value="ECO:0007669"/>
    <property type="project" value="InterPro"/>
</dbReference>
<dbReference type="AlphaFoldDB" id="A0A1P9WZP1"/>
<protein>
    <recommendedName>
        <fullName evidence="5">HTH luxR-type domain-containing protein</fullName>
    </recommendedName>
</protein>
<dbReference type="GO" id="GO:0006355">
    <property type="term" value="P:regulation of DNA-templated transcription"/>
    <property type="evidence" value="ECO:0007669"/>
    <property type="project" value="InterPro"/>
</dbReference>
<dbReference type="Proteomes" id="UP000187941">
    <property type="component" value="Chromosome"/>
</dbReference>
<feature type="transmembrane region" description="Helical" evidence="2">
    <location>
        <begin position="103"/>
        <end position="123"/>
    </location>
</feature>
<organism evidence="3 4">
    <name type="scientific">Spirosoma montaniterrae</name>
    <dbReference type="NCBI Taxonomy" id="1178516"/>
    <lineage>
        <taxon>Bacteria</taxon>
        <taxon>Pseudomonadati</taxon>
        <taxon>Bacteroidota</taxon>
        <taxon>Cytophagia</taxon>
        <taxon>Cytophagales</taxon>
        <taxon>Cytophagaceae</taxon>
        <taxon>Spirosoma</taxon>
    </lineage>
</organism>
<evidence type="ECO:0000256" key="1">
    <source>
        <dbReference type="SAM" id="Coils"/>
    </source>
</evidence>
<sequence>MSRLFRRFFATIPPELDIAFRQTLILAILVRLRWMFWLGIFFQIVQFSTDWVRYREGSLFTDPVHRNLLLTHIASASLVIAYGLTIREKRAIQQGQLARAERWLAGITFFFALYGLPRSAFAYVDRQTMVMFIYYVLVSQIIFMVGHRVRIILTGLSIGIMTPTVWLFRTGTFAERYISLLEVVLFTLAIFALATHLYNLFIREFVQNRLIEDQHEALKKQARQLEEEQKRAVQELEQRSQELISYVLQEQQRNAFLLELKERITTTDPDRLTRLIDYQLNQEDRWKYFVVLFERLHPLFFARIQSAYPTLNTYDIRLIALLKLNLSTKEISALLGISPQSANTARYRLRKRLDLDPDASLETFLQQY</sequence>
<keyword evidence="2" id="KW-0812">Transmembrane</keyword>
<keyword evidence="1" id="KW-0175">Coiled coil</keyword>
<feature type="transmembrane region" description="Helical" evidence="2">
    <location>
        <begin position="64"/>
        <end position="82"/>
    </location>
</feature>
<gene>
    <name evidence="3" type="ORF">AWR27_16905</name>
</gene>
<evidence type="ECO:0000313" key="4">
    <source>
        <dbReference type="Proteomes" id="UP000187941"/>
    </source>
</evidence>
<evidence type="ECO:0008006" key="5">
    <source>
        <dbReference type="Google" id="ProtNLM"/>
    </source>
</evidence>
<dbReference type="STRING" id="1178516.AWR27_16905"/>
<dbReference type="SUPFAM" id="SSF46894">
    <property type="entry name" value="C-terminal effector domain of the bipartite response regulators"/>
    <property type="match status" value="1"/>
</dbReference>
<dbReference type="KEGG" id="smon:AWR27_16905"/>
<keyword evidence="2" id="KW-0472">Membrane</keyword>